<reference evidence="4" key="1">
    <citation type="submission" date="2017-06" db="EMBL/GenBank/DDBJ databases">
        <authorList>
            <person name="Varghese N."/>
            <person name="Submissions S."/>
        </authorList>
    </citation>
    <scope>NUCLEOTIDE SEQUENCE [LARGE SCALE GENOMIC DNA]</scope>
    <source>
        <strain evidence="4">JAD2</strain>
    </source>
</reference>
<dbReference type="InterPro" id="IPR033880">
    <property type="entry name" value="SPFH_YdjI"/>
</dbReference>
<protein>
    <submittedName>
        <fullName evidence="3">DNA binding domain-containing protein, excisionase family</fullName>
    </submittedName>
</protein>
<dbReference type="AlphaFoldDB" id="A0A212QX54"/>
<dbReference type="NCBIfam" id="TIGR01764">
    <property type="entry name" value="excise"/>
    <property type="match status" value="1"/>
</dbReference>
<evidence type="ECO:0000313" key="3">
    <source>
        <dbReference type="EMBL" id="SNB64129.1"/>
    </source>
</evidence>
<dbReference type="GO" id="GO:0003677">
    <property type="term" value="F:DNA binding"/>
    <property type="evidence" value="ECO:0007669"/>
    <property type="project" value="InterPro"/>
</dbReference>
<dbReference type="InterPro" id="IPR010093">
    <property type="entry name" value="SinI_DNA-bd"/>
</dbReference>
<dbReference type="OrthoDB" id="9764015at2"/>
<dbReference type="PANTHER" id="PTHR37826:SF2">
    <property type="entry name" value="ZINC-RIBBON DOMAIN-CONTAINING PROTEIN"/>
    <property type="match status" value="1"/>
</dbReference>
<dbReference type="PANTHER" id="PTHR37826">
    <property type="entry name" value="FLOTILLIN BAND_7_5 DOMAIN PROTEIN"/>
    <property type="match status" value="1"/>
</dbReference>
<keyword evidence="4" id="KW-1185">Reference proteome</keyword>
<sequence>MPRIFDVIEWADDTGREIVRRFPEEGAGDFRLGSQLIVRESQVAVFFRDGRALDVFGPGRHTLTTANIPLLINLLGPLFSGRSPFTAEVYFVSTREFVDLKWGTPDPIVVRNPGMGLGVVLLQGHGTFALQVRDPQLFVNKIVGVQRLYETERIVGYLRSILVSKLADVVGNFNRPVVDLAGFFEELGAAVRAKAQEDFGALGLDLKAFYVQSLRPSSKTVEELRAMGLLDVQTYAQLQAADALREAAQQELGGLAAAGVGAGAGFGLAQFFTQLFQGMTRPAAPTGPTPAPEIMTVEEAAAYLKVSPEDIVQLIESGQLKARKIGTTYRISRTAIEEFMKGG</sequence>
<dbReference type="Pfam" id="PF12728">
    <property type="entry name" value="HTH_17"/>
    <property type="match status" value="1"/>
</dbReference>
<feature type="domain" description="SPFH" evidence="2">
    <location>
        <begin position="21"/>
        <end position="214"/>
    </location>
</feature>
<name>A0A212QX54_9CHLR</name>
<evidence type="ECO:0000259" key="2">
    <source>
        <dbReference type="Pfam" id="PF13421"/>
    </source>
</evidence>
<dbReference type="InParanoid" id="A0A212QX54"/>
<feature type="domain" description="Helix-turn-helix" evidence="1">
    <location>
        <begin position="295"/>
        <end position="341"/>
    </location>
</feature>
<evidence type="ECO:0000313" key="4">
    <source>
        <dbReference type="Proteomes" id="UP000197025"/>
    </source>
</evidence>
<evidence type="ECO:0000259" key="1">
    <source>
        <dbReference type="Pfam" id="PF12728"/>
    </source>
</evidence>
<dbReference type="EMBL" id="FYEK01000027">
    <property type="protein sequence ID" value="SNB64129.1"/>
    <property type="molecule type" value="Genomic_DNA"/>
</dbReference>
<proteinExistence type="predicted"/>
<organism evidence="3 4">
    <name type="scientific">Thermoflexus hugenholtzii JAD2</name>
    <dbReference type="NCBI Taxonomy" id="877466"/>
    <lineage>
        <taxon>Bacteria</taxon>
        <taxon>Bacillati</taxon>
        <taxon>Chloroflexota</taxon>
        <taxon>Thermoflexia</taxon>
        <taxon>Thermoflexales</taxon>
        <taxon>Thermoflexaceae</taxon>
        <taxon>Thermoflexus</taxon>
    </lineage>
</organism>
<dbReference type="RefSeq" id="WP_159461616.1">
    <property type="nucleotide sequence ID" value="NZ_FYEK01000027.1"/>
</dbReference>
<gene>
    <name evidence="3" type="ORF">SAMN02746019_00007810</name>
</gene>
<dbReference type="InterPro" id="IPR041657">
    <property type="entry name" value="HTH_17"/>
</dbReference>
<accession>A0A212QX54</accession>
<dbReference type="CDD" id="cd03408">
    <property type="entry name" value="SPFH_like_u1"/>
    <property type="match status" value="1"/>
</dbReference>
<dbReference type="Proteomes" id="UP000197025">
    <property type="component" value="Unassembled WGS sequence"/>
</dbReference>
<dbReference type="Pfam" id="PF13421">
    <property type="entry name" value="Band_7_1"/>
    <property type="match status" value="1"/>
</dbReference>